<reference evidence="1 2" key="1">
    <citation type="submission" date="2016-10" db="EMBL/GenBank/DDBJ databases">
        <title>WGS of isloates from the oral cavity of healthy individuals.</title>
        <authorList>
            <person name="Sharma S."/>
            <person name="Pal V.K."/>
            <person name="Patil P.B."/>
            <person name="Korpole S."/>
            <person name="Grover V."/>
        </authorList>
    </citation>
    <scope>NUCLEOTIDE SEQUENCE [LARGE SCALE GENOMIC DNA]</scope>
    <source>
        <strain evidence="1 2">DISK12</strain>
    </source>
</reference>
<accession>A0A2M9WPI6</accession>
<dbReference type="RefSeq" id="WP_100732572.1">
    <property type="nucleotide sequence ID" value="NZ_MKXG01000023.1"/>
</dbReference>
<organism evidence="1 2">
    <name type="scientific">Lactobacillus crispatus</name>
    <dbReference type="NCBI Taxonomy" id="47770"/>
    <lineage>
        <taxon>Bacteria</taxon>
        <taxon>Bacillati</taxon>
        <taxon>Bacillota</taxon>
        <taxon>Bacilli</taxon>
        <taxon>Lactobacillales</taxon>
        <taxon>Lactobacillaceae</taxon>
        <taxon>Lactobacillus</taxon>
    </lineage>
</organism>
<dbReference type="InterPro" id="IPR008840">
    <property type="entry name" value="Sipho_Gp157"/>
</dbReference>
<comment type="caution">
    <text evidence="1">The sequence shown here is derived from an EMBL/GenBank/DDBJ whole genome shotgun (WGS) entry which is preliminary data.</text>
</comment>
<evidence type="ECO:0008006" key="3">
    <source>
        <dbReference type="Google" id="ProtNLM"/>
    </source>
</evidence>
<protein>
    <recommendedName>
        <fullName evidence="3">Siphovirus Gp157 family protein</fullName>
    </recommendedName>
</protein>
<proteinExistence type="predicted"/>
<evidence type="ECO:0000313" key="1">
    <source>
        <dbReference type="EMBL" id="PJZ17343.1"/>
    </source>
</evidence>
<name>A0A2M9WPI6_9LACO</name>
<dbReference type="AlphaFoldDB" id="A0A2M9WPI6"/>
<sequence>MNVFEYNRAVEIVKAKAEQGKISDEALVDTLESIEVQRNEKLDNVASWIEENQMDADYYSKKAKEYEAEAKKYKNKNKYLMEFLTAAIDDSGQKEIRTENHILRPRNYKDAVVVEDTRKLPIDYIMTSEVVKPNKKLLYEDLKKGKSITGAHLKANRKTVIK</sequence>
<dbReference type="Pfam" id="PF05565">
    <property type="entry name" value="Sipho_Gp157"/>
    <property type="match status" value="1"/>
</dbReference>
<gene>
    <name evidence="1" type="ORF">BHU41_06425</name>
</gene>
<evidence type="ECO:0000313" key="2">
    <source>
        <dbReference type="Proteomes" id="UP000231914"/>
    </source>
</evidence>
<dbReference type="Proteomes" id="UP000231914">
    <property type="component" value="Unassembled WGS sequence"/>
</dbReference>
<dbReference type="EMBL" id="MKXG01000023">
    <property type="protein sequence ID" value="PJZ17343.1"/>
    <property type="molecule type" value="Genomic_DNA"/>
</dbReference>